<organism evidence="1 2">
    <name type="scientific">Steinernema hermaphroditum</name>
    <dbReference type="NCBI Taxonomy" id="289476"/>
    <lineage>
        <taxon>Eukaryota</taxon>
        <taxon>Metazoa</taxon>
        <taxon>Ecdysozoa</taxon>
        <taxon>Nematoda</taxon>
        <taxon>Chromadorea</taxon>
        <taxon>Rhabditida</taxon>
        <taxon>Tylenchina</taxon>
        <taxon>Panagrolaimomorpha</taxon>
        <taxon>Strongyloidoidea</taxon>
        <taxon>Steinernematidae</taxon>
        <taxon>Steinernema</taxon>
    </lineage>
</organism>
<dbReference type="EMBL" id="JAUCMV010000004">
    <property type="protein sequence ID" value="KAK0401416.1"/>
    <property type="molecule type" value="Genomic_DNA"/>
</dbReference>
<name>A0AA39LKT0_9BILA</name>
<sequence length="140" mass="15777">MMNVSVMVTHVYPIIEYRNHRTGDKIVCRTIVGLLPDGREVDVKLYGLKAHILPSLNVMSTFTKVRELDVLPHSLPKIHPDCFEQLSPSYIYRSFSLPFFTFDAVQGKCMLIYGVGARHGTPNVFFSYESCAKSCCPNGC</sequence>
<comment type="caution">
    <text evidence="1">The sequence shown here is derived from an EMBL/GenBank/DDBJ whole genome shotgun (WGS) entry which is preliminary data.</text>
</comment>
<dbReference type="AlphaFoldDB" id="A0AA39LKT0"/>
<gene>
    <name evidence="1" type="ORF">QR680_015772</name>
</gene>
<keyword evidence="2" id="KW-1185">Reference proteome</keyword>
<dbReference type="GO" id="GO:0004867">
    <property type="term" value="F:serine-type endopeptidase inhibitor activity"/>
    <property type="evidence" value="ECO:0007669"/>
    <property type="project" value="InterPro"/>
</dbReference>
<reference evidence="1" key="1">
    <citation type="submission" date="2023-06" db="EMBL/GenBank/DDBJ databases">
        <title>Genomic analysis of the entomopathogenic nematode Steinernema hermaphroditum.</title>
        <authorList>
            <person name="Schwarz E.M."/>
            <person name="Heppert J.K."/>
            <person name="Baniya A."/>
            <person name="Schwartz H.T."/>
            <person name="Tan C.-H."/>
            <person name="Antoshechkin I."/>
            <person name="Sternberg P.W."/>
            <person name="Goodrich-Blair H."/>
            <person name="Dillman A.R."/>
        </authorList>
    </citation>
    <scope>NUCLEOTIDE SEQUENCE</scope>
    <source>
        <strain evidence="1">PS9179</strain>
        <tissue evidence="1">Whole animal</tissue>
    </source>
</reference>
<dbReference type="SUPFAM" id="SSF57362">
    <property type="entry name" value="BPTI-like"/>
    <property type="match status" value="1"/>
</dbReference>
<accession>A0AA39LKT0</accession>
<proteinExistence type="predicted"/>
<dbReference type="InterPro" id="IPR036880">
    <property type="entry name" value="Kunitz_BPTI_sf"/>
</dbReference>
<evidence type="ECO:0000313" key="1">
    <source>
        <dbReference type="EMBL" id="KAK0401416.1"/>
    </source>
</evidence>
<dbReference type="Proteomes" id="UP001175271">
    <property type="component" value="Unassembled WGS sequence"/>
</dbReference>
<evidence type="ECO:0000313" key="2">
    <source>
        <dbReference type="Proteomes" id="UP001175271"/>
    </source>
</evidence>
<protein>
    <submittedName>
        <fullName evidence="1">Uncharacterized protein</fullName>
    </submittedName>
</protein>